<dbReference type="CDD" id="cd09891">
    <property type="entry name" value="NGN_Bact_1"/>
    <property type="match status" value="1"/>
</dbReference>
<dbReference type="SUPFAM" id="SSF50104">
    <property type="entry name" value="Translation proteins SH3-like domain"/>
    <property type="match status" value="1"/>
</dbReference>
<dbReference type="HAMAP" id="MF_00948">
    <property type="entry name" value="NusG"/>
    <property type="match status" value="1"/>
</dbReference>
<dbReference type="SUPFAM" id="SSF82679">
    <property type="entry name" value="N-utilization substance G protein NusG, N-terminal domain"/>
    <property type="match status" value="1"/>
</dbReference>
<dbReference type="GO" id="GO:0006354">
    <property type="term" value="P:DNA-templated transcription elongation"/>
    <property type="evidence" value="ECO:0007669"/>
    <property type="project" value="UniProtKB-UniRule"/>
</dbReference>
<proteinExistence type="inferred from homology"/>
<dbReference type="GO" id="GO:0032784">
    <property type="term" value="P:regulation of DNA-templated transcription elongation"/>
    <property type="evidence" value="ECO:0007669"/>
    <property type="project" value="InterPro"/>
</dbReference>
<dbReference type="InterPro" id="IPR047050">
    <property type="entry name" value="NGN"/>
</dbReference>
<evidence type="ECO:0000256" key="6">
    <source>
        <dbReference type="NCBIfam" id="TIGR00922"/>
    </source>
</evidence>
<evidence type="ECO:0000313" key="11">
    <source>
        <dbReference type="Proteomes" id="UP000201169"/>
    </source>
</evidence>
<dbReference type="PANTHER" id="PTHR30265:SF2">
    <property type="entry name" value="TRANSCRIPTION TERMINATION_ANTITERMINATION PROTEIN NUSG"/>
    <property type="match status" value="1"/>
</dbReference>
<dbReference type="SMART" id="SM00739">
    <property type="entry name" value="KOW"/>
    <property type="match status" value="1"/>
</dbReference>
<dbReference type="KEGG" id="cavi:CAV_1122"/>
<dbReference type="FunFam" id="2.30.30.30:FF:000002">
    <property type="entry name" value="Transcription termination/antitermination factor NusG"/>
    <property type="match status" value="1"/>
</dbReference>
<dbReference type="InterPro" id="IPR036735">
    <property type="entry name" value="NGN_dom_sf"/>
</dbReference>
<keyword evidence="4 5" id="KW-0804">Transcription</keyword>
<dbReference type="PANTHER" id="PTHR30265">
    <property type="entry name" value="RHO-INTERACTING TRANSCRIPTION TERMINATION FACTOR NUSG"/>
    <property type="match status" value="1"/>
</dbReference>
<evidence type="ECO:0000259" key="9">
    <source>
        <dbReference type="SMART" id="SM00739"/>
    </source>
</evidence>
<accession>A0A222MY12</accession>
<protein>
    <recommendedName>
        <fullName evidence="5 6">Transcription termination/antitermination protein NusG</fullName>
    </recommendedName>
</protein>
<dbReference type="InterPro" id="IPR043425">
    <property type="entry name" value="NusG-like"/>
</dbReference>
<dbReference type="GO" id="GO:0005829">
    <property type="term" value="C:cytosol"/>
    <property type="evidence" value="ECO:0007669"/>
    <property type="project" value="TreeGrafter"/>
</dbReference>
<evidence type="ECO:0000256" key="4">
    <source>
        <dbReference type="ARBA" id="ARBA00023163"/>
    </source>
</evidence>
<gene>
    <name evidence="5 10" type="primary">nusG</name>
    <name evidence="10" type="ORF">CAV_1122</name>
</gene>
<dbReference type="Gene3D" id="3.30.70.940">
    <property type="entry name" value="NusG, N-terminal domain"/>
    <property type="match status" value="1"/>
</dbReference>
<dbReference type="GO" id="GO:0006353">
    <property type="term" value="P:DNA-templated transcription termination"/>
    <property type="evidence" value="ECO:0007669"/>
    <property type="project" value="UniProtKB-UniRule"/>
</dbReference>
<dbReference type="PRINTS" id="PR00338">
    <property type="entry name" value="NUSGTNSCPFCT"/>
</dbReference>
<dbReference type="InterPro" id="IPR001062">
    <property type="entry name" value="Transcrpt_antiterm_NusG"/>
</dbReference>
<dbReference type="RefSeq" id="WP_261787020.1">
    <property type="nucleotide sequence ID" value="NZ_CP022347.1"/>
</dbReference>
<evidence type="ECO:0000256" key="2">
    <source>
        <dbReference type="ARBA" id="ARBA00022814"/>
    </source>
</evidence>
<dbReference type="Proteomes" id="UP000201169">
    <property type="component" value="Chromosome"/>
</dbReference>
<dbReference type="PROSITE" id="PS01014">
    <property type="entry name" value="NUSG"/>
    <property type="match status" value="1"/>
</dbReference>
<reference evidence="10 11" key="1">
    <citation type="submission" date="2017-07" db="EMBL/GenBank/DDBJ databases">
        <title>Analysis of two Campylobacter avium genomes and identification of a novel hippuricase gene.</title>
        <authorList>
            <person name="Miller W.G."/>
            <person name="Chapman M.H."/>
            <person name="Yee E."/>
            <person name="Revez J."/>
            <person name="Bono J.L."/>
            <person name="Rossi M."/>
        </authorList>
    </citation>
    <scope>NUCLEOTIDE SEQUENCE [LARGE SCALE GENOMIC DNA]</scope>
    <source>
        <strain evidence="10 11">LMG 24591</strain>
    </source>
</reference>
<organism evidence="10 11">
    <name type="scientific">Campylobacter avium LMG 24591</name>
    <dbReference type="NCBI Taxonomy" id="522484"/>
    <lineage>
        <taxon>Bacteria</taxon>
        <taxon>Pseudomonadati</taxon>
        <taxon>Campylobacterota</taxon>
        <taxon>Epsilonproteobacteria</taxon>
        <taxon>Campylobacterales</taxon>
        <taxon>Campylobacteraceae</taxon>
        <taxon>Campylobacter</taxon>
    </lineage>
</organism>
<evidence type="ECO:0000256" key="7">
    <source>
        <dbReference type="RuleBase" id="RU000538"/>
    </source>
</evidence>
<dbReference type="EMBL" id="CP022347">
    <property type="protein sequence ID" value="ASQ30755.1"/>
    <property type="molecule type" value="Genomic_DNA"/>
</dbReference>
<evidence type="ECO:0000256" key="5">
    <source>
        <dbReference type="HAMAP-Rule" id="MF_00948"/>
    </source>
</evidence>
<dbReference type="NCBIfam" id="TIGR00922">
    <property type="entry name" value="nusG"/>
    <property type="match status" value="1"/>
</dbReference>
<evidence type="ECO:0000256" key="1">
    <source>
        <dbReference type="ARBA" id="ARBA00022472"/>
    </source>
</evidence>
<dbReference type="Pfam" id="PF00467">
    <property type="entry name" value="KOW"/>
    <property type="match status" value="1"/>
</dbReference>
<dbReference type="GO" id="GO:0031564">
    <property type="term" value="P:transcription antitermination"/>
    <property type="evidence" value="ECO:0007669"/>
    <property type="project" value="UniProtKB-UniRule"/>
</dbReference>
<evidence type="ECO:0000313" key="10">
    <source>
        <dbReference type="EMBL" id="ASQ30755.1"/>
    </source>
</evidence>
<dbReference type="InterPro" id="IPR008991">
    <property type="entry name" value="Translation_prot_SH3-like_sf"/>
</dbReference>
<keyword evidence="1 5" id="KW-0806">Transcription termination</keyword>
<sequence>MSEEFKWYAIQTYAGSEMSVKRAIHNLIKDNGIEEQVKDIVVPTEDVIEFKNGKEKISERSLYSGYVFICLKFSVELWHKIQSLPKVGRFIGENKTGDRKQPTPLSEKDINLILEKVKNKAAPKPKISFEEGENVRIIDGPFANFTGMVEEYDMVRGLLKLNVSIFGRSTPVEILYSQVEKIV</sequence>
<comment type="similarity">
    <text evidence="5 7">Belongs to the NusG family.</text>
</comment>
<evidence type="ECO:0000259" key="8">
    <source>
        <dbReference type="SMART" id="SM00738"/>
    </source>
</evidence>
<name>A0A222MY12_9BACT</name>
<dbReference type="Gene3D" id="2.30.30.30">
    <property type="match status" value="1"/>
</dbReference>
<comment type="function">
    <text evidence="5 7">Participates in transcription elongation, termination and antitermination.</text>
</comment>
<dbReference type="InterPro" id="IPR006645">
    <property type="entry name" value="NGN-like_dom"/>
</dbReference>
<keyword evidence="3 5" id="KW-0805">Transcription regulation</keyword>
<dbReference type="InterPro" id="IPR014722">
    <property type="entry name" value="Rib_uL2_dom2"/>
</dbReference>
<dbReference type="SMART" id="SM00738">
    <property type="entry name" value="NGN"/>
    <property type="match status" value="1"/>
</dbReference>
<dbReference type="AlphaFoldDB" id="A0A222MY12"/>
<feature type="domain" description="NusG-like N-terminal" evidence="8">
    <location>
        <begin position="4"/>
        <end position="117"/>
    </location>
</feature>
<keyword evidence="11" id="KW-1185">Reference proteome</keyword>
<dbReference type="InterPro" id="IPR005824">
    <property type="entry name" value="KOW"/>
</dbReference>
<keyword evidence="2 5" id="KW-0889">Transcription antitermination</keyword>
<dbReference type="Pfam" id="PF02357">
    <property type="entry name" value="NusG"/>
    <property type="match status" value="1"/>
</dbReference>
<feature type="domain" description="KOW" evidence="9">
    <location>
        <begin position="128"/>
        <end position="155"/>
    </location>
</feature>
<dbReference type="InterPro" id="IPR015869">
    <property type="entry name" value="Transcrpt_antiterm_NusG_bac_CS"/>
</dbReference>
<evidence type="ECO:0000256" key="3">
    <source>
        <dbReference type="ARBA" id="ARBA00023015"/>
    </source>
</evidence>
<dbReference type="CDD" id="cd06091">
    <property type="entry name" value="KOW_NusG"/>
    <property type="match status" value="1"/>
</dbReference>